<dbReference type="Proteomes" id="UP000281553">
    <property type="component" value="Unassembled WGS sequence"/>
</dbReference>
<dbReference type="AlphaFoldDB" id="A0A3P7LU44"/>
<proteinExistence type="predicted"/>
<gene>
    <name evidence="2" type="ORF">DILT_LOCUS9429</name>
</gene>
<organism evidence="2 3">
    <name type="scientific">Dibothriocephalus latus</name>
    <name type="common">Fish tapeworm</name>
    <name type="synonym">Diphyllobothrium latum</name>
    <dbReference type="NCBI Taxonomy" id="60516"/>
    <lineage>
        <taxon>Eukaryota</taxon>
        <taxon>Metazoa</taxon>
        <taxon>Spiralia</taxon>
        <taxon>Lophotrochozoa</taxon>
        <taxon>Platyhelminthes</taxon>
        <taxon>Cestoda</taxon>
        <taxon>Eucestoda</taxon>
        <taxon>Diphyllobothriidea</taxon>
        <taxon>Diphyllobothriidae</taxon>
        <taxon>Dibothriocephalus</taxon>
    </lineage>
</organism>
<evidence type="ECO:0000313" key="2">
    <source>
        <dbReference type="EMBL" id="VDN13598.1"/>
    </source>
</evidence>
<accession>A0A3P7LU44</accession>
<keyword evidence="3" id="KW-1185">Reference proteome</keyword>
<feature type="region of interest" description="Disordered" evidence="1">
    <location>
        <begin position="51"/>
        <end position="72"/>
    </location>
</feature>
<name>A0A3P7LU44_DIBLA</name>
<sequence length="120" mass="14146">MRPKLPKQQLSRRRHLATWLDLEKYMDTDNFKVFVVNFVMRYSIFSKQVVNRQQPPVPPEEDAEQRIDDSASMLPWAPASHSSMVAVKETQTDMKRTKNVKPQQRLAQIKVRQVCIWSCM</sequence>
<protein>
    <submittedName>
        <fullName evidence="2">Uncharacterized protein</fullName>
    </submittedName>
</protein>
<evidence type="ECO:0000256" key="1">
    <source>
        <dbReference type="SAM" id="MobiDB-lite"/>
    </source>
</evidence>
<reference evidence="2 3" key="1">
    <citation type="submission" date="2018-11" db="EMBL/GenBank/DDBJ databases">
        <authorList>
            <consortium name="Pathogen Informatics"/>
        </authorList>
    </citation>
    <scope>NUCLEOTIDE SEQUENCE [LARGE SCALE GENOMIC DNA]</scope>
</reference>
<dbReference type="EMBL" id="UYRU01056815">
    <property type="protein sequence ID" value="VDN13598.1"/>
    <property type="molecule type" value="Genomic_DNA"/>
</dbReference>
<evidence type="ECO:0000313" key="3">
    <source>
        <dbReference type="Proteomes" id="UP000281553"/>
    </source>
</evidence>